<evidence type="ECO:0000313" key="2">
    <source>
        <dbReference type="EMBL" id="KGF93464.1"/>
    </source>
</evidence>
<evidence type="ECO:0000256" key="1">
    <source>
        <dbReference type="SAM" id="Coils"/>
    </source>
</evidence>
<organism evidence="2 3">
    <name type="scientific">Prochlorococcus marinus str. MIT 9116</name>
    <dbReference type="NCBI Taxonomy" id="167544"/>
    <lineage>
        <taxon>Bacteria</taxon>
        <taxon>Bacillati</taxon>
        <taxon>Cyanobacteriota</taxon>
        <taxon>Cyanophyceae</taxon>
        <taxon>Synechococcales</taxon>
        <taxon>Prochlorococcaceae</taxon>
        <taxon>Prochlorococcus</taxon>
    </lineage>
</organism>
<dbReference type="Proteomes" id="UP000030491">
    <property type="component" value="Unassembled WGS sequence"/>
</dbReference>
<evidence type="ECO:0000313" key="3">
    <source>
        <dbReference type="Proteomes" id="UP000030491"/>
    </source>
</evidence>
<feature type="coiled-coil region" evidence="1">
    <location>
        <begin position="2"/>
        <end position="29"/>
    </location>
</feature>
<comment type="caution">
    <text evidence="2">The sequence shown here is derived from an EMBL/GenBank/DDBJ whole genome shotgun (WGS) entry which is preliminary data.</text>
</comment>
<gene>
    <name evidence="2" type="ORF">EU93_0093</name>
</gene>
<accession>A0A0A1ZYY1</accession>
<reference evidence="3" key="1">
    <citation type="journal article" date="2014" name="Sci. Data">
        <title>Genomes of diverse isolates of the marine cyanobacterium Prochlorococcus.</title>
        <authorList>
            <person name="Biller S."/>
            <person name="Berube P."/>
            <person name="Thompson J."/>
            <person name="Kelly L."/>
            <person name="Roggensack S."/>
            <person name="Awad L."/>
            <person name="Roache-Johnson K."/>
            <person name="Ding H."/>
            <person name="Giovannoni S.J."/>
            <person name="Moore L.R."/>
            <person name="Chisholm S.W."/>
        </authorList>
    </citation>
    <scope>NUCLEOTIDE SEQUENCE [LARGE SCALE GENOMIC DNA]</scope>
</reference>
<dbReference type="EMBL" id="JNAJ01000003">
    <property type="protein sequence ID" value="KGF93464.1"/>
    <property type="molecule type" value="Genomic_DNA"/>
</dbReference>
<protein>
    <submittedName>
        <fullName evidence="2">Uncharacterized protein</fullName>
    </submittedName>
</protein>
<proteinExistence type="predicted"/>
<dbReference type="AlphaFoldDB" id="A0A0A1ZYY1"/>
<name>A0A0A1ZYY1_PROMR</name>
<sequence>MIRKLIAELEKYKEAIDAIKKDLLLLLKNLKKISIRKITL</sequence>
<keyword evidence="1" id="KW-0175">Coiled coil</keyword>